<dbReference type="Pfam" id="PF00583">
    <property type="entry name" value="Acetyltransf_1"/>
    <property type="match status" value="1"/>
</dbReference>
<dbReference type="SUPFAM" id="SSF55729">
    <property type="entry name" value="Acyl-CoA N-acyltransferases (Nat)"/>
    <property type="match status" value="1"/>
</dbReference>
<gene>
    <name evidence="2" type="ORF">CTAYLR_000389</name>
</gene>
<evidence type="ECO:0000313" key="2">
    <source>
        <dbReference type="EMBL" id="KAJ8605185.1"/>
    </source>
</evidence>
<dbReference type="InterPro" id="IPR000182">
    <property type="entry name" value="GNAT_dom"/>
</dbReference>
<dbReference type="CDD" id="cd04301">
    <property type="entry name" value="NAT_SF"/>
    <property type="match status" value="1"/>
</dbReference>
<dbReference type="PANTHER" id="PTHR47443:SF3">
    <property type="entry name" value="GCN5-RELATED N-ACETYLTRANSFERASE 4, CHLOROPLASTIC"/>
    <property type="match status" value="1"/>
</dbReference>
<dbReference type="InterPro" id="IPR016181">
    <property type="entry name" value="Acyl_CoA_acyltransferase"/>
</dbReference>
<dbReference type="PROSITE" id="PS51186">
    <property type="entry name" value="GNAT"/>
    <property type="match status" value="1"/>
</dbReference>
<dbReference type="GO" id="GO:0008080">
    <property type="term" value="F:N-acetyltransferase activity"/>
    <property type="evidence" value="ECO:0007669"/>
    <property type="project" value="TreeGrafter"/>
</dbReference>
<comment type="caution">
    <text evidence="2">The sequence shown here is derived from an EMBL/GenBank/DDBJ whole genome shotgun (WGS) entry which is preliminary data.</text>
</comment>
<organism evidence="2 3">
    <name type="scientific">Chrysophaeum taylorii</name>
    <dbReference type="NCBI Taxonomy" id="2483200"/>
    <lineage>
        <taxon>Eukaryota</taxon>
        <taxon>Sar</taxon>
        <taxon>Stramenopiles</taxon>
        <taxon>Ochrophyta</taxon>
        <taxon>Pelagophyceae</taxon>
        <taxon>Pelagomonadales</taxon>
        <taxon>Pelagomonadaceae</taxon>
        <taxon>Chrysophaeum</taxon>
    </lineage>
</organism>
<dbReference type="Gene3D" id="3.40.630.30">
    <property type="match status" value="1"/>
</dbReference>
<dbReference type="Proteomes" id="UP001230188">
    <property type="component" value="Unassembled WGS sequence"/>
</dbReference>
<feature type="domain" description="N-acetyltransferase" evidence="1">
    <location>
        <begin position="353"/>
        <end position="510"/>
    </location>
</feature>
<name>A0AAD7UHK8_9STRA</name>
<dbReference type="GO" id="GO:0009507">
    <property type="term" value="C:chloroplast"/>
    <property type="evidence" value="ECO:0007669"/>
    <property type="project" value="TreeGrafter"/>
</dbReference>
<reference evidence="2" key="1">
    <citation type="submission" date="2023-01" db="EMBL/GenBank/DDBJ databases">
        <title>Metagenome sequencing of chrysophaentin producing Chrysophaeum taylorii.</title>
        <authorList>
            <person name="Davison J."/>
            <person name="Bewley C."/>
        </authorList>
    </citation>
    <scope>NUCLEOTIDE SEQUENCE</scope>
    <source>
        <strain evidence="2">NIES-1699</strain>
    </source>
</reference>
<sequence>MDCAACTFRNEQGAAACAVCGHSFVVVVTNNNNNNNKTCGNCGFDANSPEAKACVACDADFRRCDICTFEAAGPTCAMCEAWWCGDCGTCTAADAACACAILKLVWDFDAKKLGATISKVPTERLAPIVDDPAAFLAKACGVIPDDPLPSVEEPPPDDDGAVVVHDAPAAAAKEEEETAWADQELAEWDRARDLCRTKGRRRAHREWVCAICETTLSTRDLLEAHVLVQHIDHAVSMMMSASVRIMVACVIAVAGGLRPLTSFRCMDPWVQRELRRREAFEGVALRTPNDKEDPFVLGIMEARDVNGVGKVIAESFSSLVVSREGYAAWENAALDGVASLVNAYDVAEYSLGLRVRCGDRLEKPDALPLADHPGSLVFAVARCSGVDAVAAVELRLREADGTAPGPFLFLDRFRLPKAAEHRPYLSNLCVSPRCRRRGIAGTLLSAAEFVAGALWGYDSIFLHVHKSNRPALDLYSREGYTPIQLLQDADAPHHETTISTQLVYHYKPLRADAPKPENIGNRILAMQATRRAS</sequence>
<keyword evidence="3" id="KW-1185">Reference proteome</keyword>
<protein>
    <recommendedName>
        <fullName evidence="1">N-acetyltransferase domain-containing protein</fullName>
    </recommendedName>
</protein>
<dbReference type="PANTHER" id="PTHR47443">
    <property type="entry name" value="ACYL-COA N-ACYLTRANSFERASES (NAT) SUPERFAMILY PROTEIN"/>
    <property type="match status" value="1"/>
</dbReference>
<evidence type="ECO:0000259" key="1">
    <source>
        <dbReference type="PROSITE" id="PS51186"/>
    </source>
</evidence>
<dbReference type="AlphaFoldDB" id="A0AAD7UHK8"/>
<evidence type="ECO:0000313" key="3">
    <source>
        <dbReference type="Proteomes" id="UP001230188"/>
    </source>
</evidence>
<dbReference type="EMBL" id="JAQMWT010000317">
    <property type="protein sequence ID" value="KAJ8605185.1"/>
    <property type="molecule type" value="Genomic_DNA"/>
</dbReference>
<proteinExistence type="predicted"/>
<accession>A0AAD7UHK8</accession>